<evidence type="ECO:0000259" key="6">
    <source>
        <dbReference type="PROSITE" id="PS50977"/>
    </source>
</evidence>
<dbReference type="KEGG" id="daa:AKL17_1506"/>
<accession>A0A165SJT2</accession>
<dbReference type="Gene3D" id="1.10.357.10">
    <property type="entry name" value="Tetracycline Repressor, domain 2"/>
    <property type="match status" value="1"/>
</dbReference>
<dbReference type="InterPro" id="IPR050109">
    <property type="entry name" value="HTH-type_TetR-like_transc_reg"/>
</dbReference>
<name>A0A165SJT2_9RHOB</name>
<reference evidence="7 8" key="1">
    <citation type="submission" date="2015-09" db="EMBL/GenBank/DDBJ databases">
        <title>Complete genome sequence of Defluviimonas alba cai42t isolated from an oilfield in Xinjiang.</title>
        <authorList>
            <person name="Geng S."/>
            <person name="Pan X."/>
            <person name="Wu X."/>
        </authorList>
    </citation>
    <scope>NUCLEOTIDE SEQUENCE [LARGE SCALE GENOMIC DNA]</scope>
    <source>
        <strain evidence="8">cai42</strain>
    </source>
</reference>
<keyword evidence="8" id="KW-1185">Reference proteome</keyword>
<dbReference type="PATRIC" id="fig|1335048.3.peg.1567"/>
<evidence type="ECO:0000256" key="3">
    <source>
        <dbReference type="ARBA" id="ARBA00023125"/>
    </source>
</evidence>
<evidence type="ECO:0000256" key="1">
    <source>
        <dbReference type="ARBA" id="ARBA00022491"/>
    </source>
</evidence>
<dbReference type="InterPro" id="IPR036271">
    <property type="entry name" value="Tet_transcr_reg_TetR-rel_C_sf"/>
</dbReference>
<keyword evidence="4" id="KW-0804">Transcription</keyword>
<evidence type="ECO:0000256" key="5">
    <source>
        <dbReference type="PROSITE-ProRule" id="PRU00335"/>
    </source>
</evidence>
<dbReference type="EMBL" id="CP012661">
    <property type="protein sequence ID" value="AMY68759.1"/>
    <property type="molecule type" value="Genomic_DNA"/>
</dbReference>
<dbReference type="Pfam" id="PF00440">
    <property type="entry name" value="TetR_N"/>
    <property type="match status" value="1"/>
</dbReference>
<dbReference type="SUPFAM" id="SSF46689">
    <property type="entry name" value="Homeodomain-like"/>
    <property type="match status" value="1"/>
</dbReference>
<organism evidence="7 8">
    <name type="scientific">Frigidibacter mobilis</name>
    <dbReference type="NCBI Taxonomy" id="1335048"/>
    <lineage>
        <taxon>Bacteria</taxon>
        <taxon>Pseudomonadati</taxon>
        <taxon>Pseudomonadota</taxon>
        <taxon>Alphaproteobacteria</taxon>
        <taxon>Rhodobacterales</taxon>
        <taxon>Paracoccaceae</taxon>
        <taxon>Frigidibacter</taxon>
    </lineage>
</organism>
<keyword evidence="2" id="KW-0805">Transcription regulation</keyword>
<keyword evidence="1" id="KW-0678">Repressor</keyword>
<sequence length="211" mass="23405">MRRSKEDAEQTRQAILDAAEELFCSLGVGASTLEKISRRAGVTRGALYWHFKDKGDLLQALHDRSMPVQVVLIETAAKTGHDDPLGLLNTAAIDMLLAFEKDPQQQRMFAIMNSHSPDEEGSAWIAKVNGDLFRTLSTLVKQAHSKGQLSEDFQPKEAAVIMLATVNGLLNEWLRSGKSFPLARLGAKIITRQTEMFRHSPVPVGRRASIR</sequence>
<dbReference type="InterPro" id="IPR023772">
    <property type="entry name" value="DNA-bd_HTH_TetR-type_CS"/>
</dbReference>
<dbReference type="Pfam" id="PF08361">
    <property type="entry name" value="TetR_C_2"/>
    <property type="match status" value="1"/>
</dbReference>
<dbReference type="PROSITE" id="PS01081">
    <property type="entry name" value="HTH_TETR_1"/>
    <property type="match status" value="1"/>
</dbReference>
<keyword evidence="3 5" id="KW-0238">DNA-binding</keyword>
<dbReference type="AlphaFoldDB" id="A0A165SJT2"/>
<evidence type="ECO:0000313" key="8">
    <source>
        <dbReference type="Proteomes" id="UP000076128"/>
    </source>
</evidence>
<dbReference type="SUPFAM" id="SSF48498">
    <property type="entry name" value="Tetracyclin repressor-like, C-terminal domain"/>
    <property type="match status" value="1"/>
</dbReference>
<dbReference type="PRINTS" id="PR00455">
    <property type="entry name" value="HTHTETR"/>
</dbReference>
<dbReference type="PROSITE" id="PS50977">
    <property type="entry name" value="HTH_TETR_2"/>
    <property type="match status" value="1"/>
</dbReference>
<dbReference type="GO" id="GO:0000976">
    <property type="term" value="F:transcription cis-regulatory region binding"/>
    <property type="evidence" value="ECO:0007669"/>
    <property type="project" value="TreeGrafter"/>
</dbReference>
<gene>
    <name evidence="7" type="ORF">AKL17_1506</name>
</gene>
<dbReference type="InterPro" id="IPR009057">
    <property type="entry name" value="Homeodomain-like_sf"/>
</dbReference>
<evidence type="ECO:0000313" key="7">
    <source>
        <dbReference type="EMBL" id="AMY68759.1"/>
    </source>
</evidence>
<feature type="domain" description="HTH tetR-type" evidence="6">
    <location>
        <begin position="9"/>
        <end position="69"/>
    </location>
</feature>
<protein>
    <submittedName>
        <fullName evidence="7">TetR family transcriptional regulator</fullName>
    </submittedName>
</protein>
<feature type="DNA-binding region" description="H-T-H motif" evidence="5">
    <location>
        <begin position="32"/>
        <end position="51"/>
    </location>
</feature>
<dbReference type="InterPro" id="IPR001647">
    <property type="entry name" value="HTH_TetR"/>
</dbReference>
<dbReference type="PANTHER" id="PTHR30055:SF240">
    <property type="entry name" value="HTH-TYPE TRANSCRIPTIONAL REGULATOR ACRR"/>
    <property type="match status" value="1"/>
</dbReference>
<dbReference type="Proteomes" id="UP000076128">
    <property type="component" value="Chromosome"/>
</dbReference>
<proteinExistence type="predicted"/>
<dbReference type="GO" id="GO:0003700">
    <property type="term" value="F:DNA-binding transcription factor activity"/>
    <property type="evidence" value="ECO:0007669"/>
    <property type="project" value="TreeGrafter"/>
</dbReference>
<dbReference type="InterPro" id="IPR013572">
    <property type="entry name" value="Tscrpt_reg_MAATS_C"/>
</dbReference>
<dbReference type="PANTHER" id="PTHR30055">
    <property type="entry name" value="HTH-TYPE TRANSCRIPTIONAL REGULATOR RUTR"/>
    <property type="match status" value="1"/>
</dbReference>
<evidence type="ECO:0000256" key="2">
    <source>
        <dbReference type="ARBA" id="ARBA00023015"/>
    </source>
</evidence>
<evidence type="ECO:0000256" key="4">
    <source>
        <dbReference type="ARBA" id="ARBA00023163"/>
    </source>
</evidence>
<dbReference type="STRING" id="1335048.AKL17_1506"/>